<accession>A0A6J6DB34</accession>
<sequence length="76" mass="8730">MNRAALRVADDDIGATHLLQHRGRDVTGERAILLRRKILRAVRDPETIAIDQSLYRSKIGIGRKDRDFHLLEVPIF</sequence>
<gene>
    <name evidence="1" type="ORF">UFOPK1650_00142</name>
</gene>
<evidence type="ECO:0000313" key="1">
    <source>
        <dbReference type="EMBL" id="CAB4560506.1"/>
    </source>
</evidence>
<protein>
    <submittedName>
        <fullName evidence="1">Unannotated protein</fullName>
    </submittedName>
</protein>
<reference evidence="1" key="1">
    <citation type="submission" date="2020-05" db="EMBL/GenBank/DDBJ databases">
        <authorList>
            <person name="Chiriac C."/>
            <person name="Salcher M."/>
            <person name="Ghai R."/>
            <person name="Kavagutti S V."/>
        </authorList>
    </citation>
    <scope>NUCLEOTIDE SEQUENCE</scope>
</reference>
<dbReference type="AlphaFoldDB" id="A0A6J6DB34"/>
<dbReference type="EMBL" id="CAEZTJ010000008">
    <property type="protein sequence ID" value="CAB4560506.1"/>
    <property type="molecule type" value="Genomic_DNA"/>
</dbReference>
<proteinExistence type="predicted"/>
<name>A0A6J6DB34_9ZZZZ</name>
<organism evidence="1">
    <name type="scientific">freshwater metagenome</name>
    <dbReference type="NCBI Taxonomy" id="449393"/>
    <lineage>
        <taxon>unclassified sequences</taxon>
        <taxon>metagenomes</taxon>
        <taxon>ecological metagenomes</taxon>
    </lineage>
</organism>